<evidence type="ECO:0000313" key="2">
    <source>
        <dbReference type="EMBL" id="KAJ7198954.1"/>
    </source>
</evidence>
<accession>A0AAD6V3K8</accession>
<keyword evidence="3" id="KW-1185">Reference proteome</keyword>
<evidence type="ECO:0000256" key="1">
    <source>
        <dbReference type="SAM" id="MobiDB-lite"/>
    </source>
</evidence>
<comment type="caution">
    <text evidence="2">The sequence shown here is derived from an EMBL/GenBank/DDBJ whole genome shotgun (WGS) entry which is preliminary data.</text>
</comment>
<reference evidence="2" key="1">
    <citation type="submission" date="2023-03" db="EMBL/GenBank/DDBJ databases">
        <title>Massive genome expansion in bonnet fungi (Mycena s.s.) driven by repeated elements and novel gene families across ecological guilds.</title>
        <authorList>
            <consortium name="Lawrence Berkeley National Laboratory"/>
            <person name="Harder C.B."/>
            <person name="Miyauchi S."/>
            <person name="Viragh M."/>
            <person name="Kuo A."/>
            <person name="Thoen E."/>
            <person name="Andreopoulos B."/>
            <person name="Lu D."/>
            <person name="Skrede I."/>
            <person name="Drula E."/>
            <person name="Henrissat B."/>
            <person name="Morin E."/>
            <person name="Kohler A."/>
            <person name="Barry K."/>
            <person name="LaButti K."/>
            <person name="Morin E."/>
            <person name="Salamov A."/>
            <person name="Lipzen A."/>
            <person name="Mereny Z."/>
            <person name="Hegedus B."/>
            <person name="Baldrian P."/>
            <person name="Stursova M."/>
            <person name="Weitz H."/>
            <person name="Taylor A."/>
            <person name="Grigoriev I.V."/>
            <person name="Nagy L.G."/>
            <person name="Martin F."/>
            <person name="Kauserud H."/>
        </authorList>
    </citation>
    <scope>NUCLEOTIDE SEQUENCE</scope>
    <source>
        <strain evidence="2">9144</strain>
    </source>
</reference>
<dbReference type="AlphaFoldDB" id="A0AAD6V3K8"/>
<protein>
    <submittedName>
        <fullName evidence="2">Uncharacterized protein</fullName>
    </submittedName>
</protein>
<proteinExistence type="predicted"/>
<gene>
    <name evidence="2" type="ORF">GGX14DRAFT_401583</name>
</gene>
<feature type="compositionally biased region" description="Low complexity" evidence="1">
    <location>
        <begin position="99"/>
        <end position="113"/>
    </location>
</feature>
<sequence>MSAHRAVGGGAGAGHRDPAWASGGAEQHRVAVALGVENKPRAYSWERARGVARRWRRRALKQGRGGQRQPRASTPSVQAAAALGVKPQHSGSGGSGVEPQRAPQAVARAPTST</sequence>
<name>A0AAD6V3K8_9AGAR</name>
<evidence type="ECO:0000313" key="3">
    <source>
        <dbReference type="Proteomes" id="UP001219525"/>
    </source>
</evidence>
<dbReference type="Proteomes" id="UP001219525">
    <property type="component" value="Unassembled WGS sequence"/>
</dbReference>
<feature type="region of interest" description="Disordered" evidence="1">
    <location>
        <begin position="1"/>
        <end position="25"/>
    </location>
</feature>
<feature type="region of interest" description="Disordered" evidence="1">
    <location>
        <begin position="56"/>
        <end position="113"/>
    </location>
</feature>
<organism evidence="2 3">
    <name type="scientific">Mycena pura</name>
    <dbReference type="NCBI Taxonomy" id="153505"/>
    <lineage>
        <taxon>Eukaryota</taxon>
        <taxon>Fungi</taxon>
        <taxon>Dikarya</taxon>
        <taxon>Basidiomycota</taxon>
        <taxon>Agaricomycotina</taxon>
        <taxon>Agaricomycetes</taxon>
        <taxon>Agaricomycetidae</taxon>
        <taxon>Agaricales</taxon>
        <taxon>Marasmiineae</taxon>
        <taxon>Mycenaceae</taxon>
        <taxon>Mycena</taxon>
    </lineage>
</organism>
<dbReference type="EMBL" id="JARJCW010000070">
    <property type="protein sequence ID" value="KAJ7198954.1"/>
    <property type="molecule type" value="Genomic_DNA"/>
</dbReference>